<dbReference type="Proteomes" id="UP000616608">
    <property type="component" value="Unassembled WGS sequence"/>
</dbReference>
<reference evidence="2" key="1">
    <citation type="journal article" date="2014" name="Int. J. Syst. Evol. Microbiol.">
        <title>Complete genome sequence of Corynebacterium casei LMG S-19264T (=DSM 44701T), isolated from a smear-ripened cheese.</title>
        <authorList>
            <consortium name="US DOE Joint Genome Institute (JGI-PGF)"/>
            <person name="Walter F."/>
            <person name="Albersmeier A."/>
            <person name="Kalinowski J."/>
            <person name="Ruckert C."/>
        </authorList>
    </citation>
    <scope>NUCLEOTIDE SEQUENCE</scope>
    <source>
        <strain evidence="2">CGMCC 1.15760</strain>
    </source>
</reference>
<dbReference type="CDD" id="cd05233">
    <property type="entry name" value="SDR_c"/>
    <property type="match status" value="1"/>
</dbReference>
<gene>
    <name evidence="2" type="primary">ymfI</name>
    <name evidence="2" type="ORF">GCM10007425_15970</name>
</gene>
<dbReference type="NCBIfam" id="NF047420">
    <property type="entry name" value="EF_P_mod_YmfI"/>
    <property type="match status" value="1"/>
</dbReference>
<name>A0A917G560_9BACI</name>
<dbReference type="PRINTS" id="PR00081">
    <property type="entry name" value="GDHRDH"/>
</dbReference>
<proteinExistence type="inferred from homology"/>
<accession>A0A917G560</accession>
<evidence type="ECO:0000313" key="2">
    <source>
        <dbReference type="EMBL" id="GGG22336.1"/>
    </source>
</evidence>
<sequence length="241" mass="26594">MKKFALVVGATGAIGEAICEALASAGWSLYIHYNTNQRKAQRLVSQFDQQYPHLECMIVHADFRQQDGAEQLAQQLFSVQAIVFASGQAHYALLEETQPKEMEALWRVHVQNPMHLTALTASKLRQHKSYIVFIGSIWGDIGAAGEVVYSAVKGAQHNFVRAYAQEAAPFTRVNAIAPGLVDTAMNGHLTALERDELKTTIPLEEFAQPQDIAAMTRMLLSGEADYITGQVLRINGGWHMA</sequence>
<comment type="caution">
    <text evidence="2">The sequence shown here is derived from an EMBL/GenBank/DDBJ whole genome shotgun (WGS) entry which is preliminary data.</text>
</comment>
<dbReference type="Pfam" id="PF13561">
    <property type="entry name" value="adh_short_C2"/>
    <property type="match status" value="1"/>
</dbReference>
<keyword evidence="3" id="KW-1185">Reference proteome</keyword>
<protein>
    <submittedName>
        <fullName evidence="2">Oxidoreductase YmfI</fullName>
    </submittedName>
</protein>
<dbReference type="InterPro" id="IPR050259">
    <property type="entry name" value="SDR"/>
</dbReference>
<reference evidence="2" key="2">
    <citation type="submission" date="2020-09" db="EMBL/GenBank/DDBJ databases">
        <authorList>
            <person name="Sun Q."/>
            <person name="Zhou Y."/>
        </authorList>
    </citation>
    <scope>NUCLEOTIDE SEQUENCE</scope>
    <source>
        <strain evidence="2">CGMCC 1.15760</strain>
    </source>
</reference>
<dbReference type="PANTHER" id="PTHR42879:SF2">
    <property type="entry name" value="3-OXOACYL-[ACYL-CARRIER-PROTEIN] REDUCTASE FABG"/>
    <property type="match status" value="1"/>
</dbReference>
<organism evidence="2 3">
    <name type="scientific">Lysinibacillus alkalisoli</name>
    <dbReference type="NCBI Taxonomy" id="1911548"/>
    <lineage>
        <taxon>Bacteria</taxon>
        <taxon>Bacillati</taxon>
        <taxon>Bacillota</taxon>
        <taxon>Bacilli</taxon>
        <taxon>Bacillales</taxon>
        <taxon>Bacillaceae</taxon>
        <taxon>Lysinibacillus</taxon>
    </lineage>
</organism>
<dbReference type="InterPro" id="IPR002347">
    <property type="entry name" value="SDR_fam"/>
</dbReference>
<dbReference type="AlphaFoldDB" id="A0A917G560"/>
<dbReference type="SUPFAM" id="SSF51735">
    <property type="entry name" value="NAD(P)-binding Rossmann-fold domains"/>
    <property type="match status" value="1"/>
</dbReference>
<comment type="similarity">
    <text evidence="1">Belongs to the short-chain dehydrogenases/reductases (SDR) family.</text>
</comment>
<evidence type="ECO:0000313" key="3">
    <source>
        <dbReference type="Proteomes" id="UP000616608"/>
    </source>
</evidence>
<dbReference type="EMBL" id="BMJT01000004">
    <property type="protein sequence ID" value="GGG22336.1"/>
    <property type="molecule type" value="Genomic_DNA"/>
</dbReference>
<dbReference type="PANTHER" id="PTHR42879">
    <property type="entry name" value="3-OXOACYL-(ACYL-CARRIER-PROTEIN) REDUCTASE"/>
    <property type="match status" value="1"/>
</dbReference>
<dbReference type="RefSeq" id="WP_188614507.1">
    <property type="nucleotide sequence ID" value="NZ_BMJT01000004.1"/>
</dbReference>
<evidence type="ECO:0000256" key="1">
    <source>
        <dbReference type="ARBA" id="ARBA00006484"/>
    </source>
</evidence>
<dbReference type="Gene3D" id="3.40.50.720">
    <property type="entry name" value="NAD(P)-binding Rossmann-like Domain"/>
    <property type="match status" value="1"/>
</dbReference>
<dbReference type="InterPro" id="IPR036291">
    <property type="entry name" value="NAD(P)-bd_dom_sf"/>
</dbReference>